<accession>A0A6N4R669</accession>
<dbReference type="AlphaFoldDB" id="A0A6N4R669"/>
<protein>
    <submittedName>
        <fullName evidence="1">DNA packaging protein</fullName>
    </submittedName>
</protein>
<evidence type="ECO:0000313" key="1">
    <source>
        <dbReference type="EMBL" id="TKW62033.1"/>
    </source>
</evidence>
<dbReference type="InterPro" id="IPR048683">
    <property type="entry name" value="Sf6_terminase"/>
</dbReference>
<name>A0A6N4R669_BLAVI</name>
<reference evidence="1 2" key="1">
    <citation type="journal article" date="2017" name="Nat. Commun.">
        <title>In situ click chemistry generation of cyclooxygenase-2 inhibitors.</title>
        <authorList>
            <person name="Bhardwaj A."/>
            <person name="Kaur J."/>
            <person name="Wuest M."/>
            <person name="Wuest F."/>
        </authorList>
    </citation>
    <scope>NUCLEOTIDE SEQUENCE [LARGE SCALE GENOMIC DNA]</scope>
    <source>
        <strain evidence="1">S2_018_000_R2_106</strain>
    </source>
</reference>
<dbReference type="Gene3D" id="1.10.10.60">
    <property type="entry name" value="Homeodomain-like"/>
    <property type="match status" value="1"/>
</dbReference>
<comment type="caution">
    <text evidence="1">The sequence shown here is derived from an EMBL/GenBank/DDBJ whole genome shotgun (WGS) entry which is preliminary data.</text>
</comment>
<gene>
    <name evidence="1" type="ORF">DI628_05280</name>
</gene>
<sequence>MSRKLTPQLKIKILERLAEGISLRAICNDADVPVTPAAVRKAALTDVDFGTQYARARDMGLESMAEEILEIADNSSGDWVQKVNKDGSIEWIFNHENVQRSRLRCDVRKWFLSKLAPKRYGDRIQQDVTSSDSSLKGLSQEQVVLRLTQIFEAAQARRLAAEGAHNLS</sequence>
<evidence type="ECO:0000313" key="2">
    <source>
        <dbReference type="Proteomes" id="UP000320948"/>
    </source>
</evidence>
<dbReference type="EMBL" id="VAFM01000001">
    <property type="protein sequence ID" value="TKW62033.1"/>
    <property type="molecule type" value="Genomic_DNA"/>
</dbReference>
<proteinExistence type="predicted"/>
<dbReference type="Pfam" id="PF20901">
    <property type="entry name" value="Sf6_terminase"/>
    <property type="match status" value="1"/>
</dbReference>
<organism evidence="1 2">
    <name type="scientific">Blastochloris viridis</name>
    <name type="common">Rhodopseudomonas viridis</name>
    <dbReference type="NCBI Taxonomy" id="1079"/>
    <lineage>
        <taxon>Bacteria</taxon>
        <taxon>Pseudomonadati</taxon>
        <taxon>Pseudomonadota</taxon>
        <taxon>Alphaproteobacteria</taxon>
        <taxon>Hyphomicrobiales</taxon>
        <taxon>Blastochloridaceae</taxon>
        <taxon>Blastochloris</taxon>
    </lineage>
</organism>
<dbReference type="Proteomes" id="UP000320948">
    <property type="component" value="Unassembled WGS sequence"/>
</dbReference>